<evidence type="ECO:0000313" key="1">
    <source>
        <dbReference type="EMBL" id="JAE31211.1"/>
    </source>
</evidence>
<organism evidence="1">
    <name type="scientific">Arundo donax</name>
    <name type="common">Giant reed</name>
    <name type="synonym">Donax arundinaceus</name>
    <dbReference type="NCBI Taxonomy" id="35708"/>
    <lineage>
        <taxon>Eukaryota</taxon>
        <taxon>Viridiplantae</taxon>
        <taxon>Streptophyta</taxon>
        <taxon>Embryophyta</taxon>
        <taxon>Tracheophyta</taxon>
        <taxon>Spermatophyta</taxon>
        <taxon>Magnoliopsida</taxon>
        <taxon>Liliopsida</taxon>
        <taxon>Poales</taxon>
        <taxon>Poaceae</taxon>
        <taxon>PACMAD clade</taxon>
        <taxon>Arundinoideae</taxon>
        <taxon>Arundineae</taxon>
        <taxon>Arundo</taxon>
    </lineage>
</organism>
<dbReference type="AlphaFoldDB" id="A0A0A9H8N8"/>
<protein>
    <submittedName>
        <fullName evidence="1">Uncharacterized protein</fullName>
    </submittedName>
</protein>
<dbReference type="EMBL" id="GBRH01166685">
    <property type="protein sequence ID" value="JAE31211.1"/>
    <property type="molecule type" value="Transcribed_RNA"/>
</dbReference>
<sequence length="44" mass="4836">MGGAAGPQLPLLPGVARRRGRVHRGCHRVAQALRPFQDQVMMSR</sequence>
<accession>A0A0A9H8N8</accession>
<name>A0A0A9H8N8_ARUDO</name>
<reference evidence="1" key="1">
    <citation type="submission" date="2014-09" db="EMBL/GenBank/DDBJ databases">
        <authorList>
            <person name="Magalhaes I.L.F."/>
            <person name="Oliveira U."/>
            <person name="Santos F.R."/>
            <person name="Vidigal T.H.D.A."/>
            <person name="Brescovit A.D."/>
            <person name="Santos A.J."/>
        </authorList>
    </citation>
    <scope>NUCLEOTIDE SEQUENCE</scope>
    <source>
        <tissue evidence="1">Shoot tissue taken approximately 20 cm above the soil surface</tissue>
    </source>
</reference>
<proteinExistence type="predicted"/>
<reference evidence="1" key="2">
    <citation type="journal article" date="2015" name="Data Brief">
        <title>Shoot transcriptome of the giant reed, Arundo donax.</title>
        <authorList>
            <person name="Barrero R.A."/>
            <person name="Guerrero F.D."/>
            <person name="Moolhuijzen P."/>
            <person name="Goolsby J.A."/>
            <person name="Tidwell J."/>
            <person name="Bellgard S.E."/>
            <person name="Bellgard M.I."/>
        </authorList>
    </citation>
    <scope>NUCLEOTIDE SEQUENCE</scope>
    <source>
        <tissue evidence="1">Shoot tissue taken approximately 20 cm above the soil surface</tissue>
    </source>
</reference>